<dbReference type="AlphaFoldDB" id="A0A8J7J0D9"/>
<gene>
    <name evidence="1" type="ORF">JF290_00685</name>
</gene>
<protein>
    <submittedName>
        <fullName evidence="1">Uncharacterized protein</fullName>
    </submittedName>
</protein>
<proteinExistence type="predicted"/>
<keyword evidence="2" id="KW-1185">Reference proteome</keyword>
<comment type="caution">
    <text evidence="1">The sequence shown here is derived from an EMBL/GenBank/DDBJ whole genome shotgun (WGS) entry which is preliminary data.</text>
</comment>
<organism evidence="1 2">
    <name type="scientific">Sedimentitalea arenosa</name>
    <dbReference type="NCBI Taxonomy" id="2798803"/>
    <lineage>
        <taxon>Bacteria</taxon>
        <taxon>Pseudomonadati</taxon>
        <taxon>Pseudomonadota</taxon>
        <taxon>Alphaproteobacteria</taxon>
        <taxon>Rhodobacterales</taxon>
        <taxon>Paracoccaceae</taxon>
        <taxon>Sedimentitalea</taxon>
    </lineage>
</organism>
<dbReference type="Proteomes" id="UP000619079">
    <property type="component" value="Unassembled WGS sequence"/>
</dbReference>
<accession>A0A8J7J0D9</accession>
<evidence type="ECO:0000313" key="2">
    <source>
        <dbReference type="Proteomes" id="UP000619079"/>
    </source>
</evidence>
<name>A0A8J7J0D9_9RHOB</name>
<evidence type="ECO:0000313" key="1">
    <source>
        <dbReference type="EMBL" id="MBJ6370025.1"/>
    </source>
</evidence>
<sequence length="103" mass="11661">MDALGQVRCVGRRLRLHGARDPSPLGVLLQRLPAMLGRRLVFHEPGARDVSFDEAWLLNLLDAVRSADEDRYRFALLSRMPRDRASALHFLVCQAAHTLDTSR</sequence>
<dbReference type="EMBL" id="JAELVR010000001">
    <property type="protein sequence ID" value="MBJ6370025.1"/>
    <property type="molecule type" value="Genomic_DNA"/>
</dbReference>
<reference evidence="1" key="1">
    <citation type="submission" date="2020-12" db="EMBL/GenBank/DDBJ databases">
        <title>Sedimentitalea sp. nov., isolated from sand in Incheon.</title>
        <authorList>
            <person name="Kim W."/>
        </authorList>
    </citation>
    <scope>NUCLEOTIDE SEQUENCE</scope>
    <source>
        <strain evidence="1">CAU 1593</strain>
    </source>
</reference>